<evidence type="ECO:0000256" key="2">
    <source>
        <dbReference type="ARBA" id="ARBA00007787"/>
    </source>
</evidence>
<keyword evidence="10" id="KW-0413">Isomerase</keyword>
<dbReference type="InterPro" id="IPR012336">
    <property type="entry name" value="Thioredoxin-like_fold"/>
</dbReference>
<dbReference type="PANTHER" id="PTHR13887:SF14">
    <property type="entry name" value="DISULFIDE BOND FORMATION PROTEIN D"/>
    <property type="match status" value="1"/>
</dbReference>
<dbReference type="RefSeq" id="WP_007140892.1">
    <property type="nucleotide sequence ID" value="NZ_FOKW01000003.1"/>
</dbReference>
<dbReference type="Pfam" id="PF13462">
    <property type="entry name" value="Thioredoxin_4"/>
    <property type="match status" value="1"/>
</dbReference>
<proteinExistence type="inferred from homology"/>
<dbReference type="Gene3D" id="3.40.30.10">
    <property type="entry name" value="Glutaredoxin"/>
    <property type="match status" value="1"/>
</dbReference>
<keyword evidence="3" id="KW-0732">Signal</keyword>
<feature type="domain" description="Thioredoxin" evidence="9">
    <location>
        <begin position="10"/>
        <end position="156"/>
    </location>
</feature>
<dbReference type="Proteomes" id="UP000199161">
    <property type="component" value="Unassembled WGS sequence"/>
</dbReference>
<evidence type="ECO:0000256" key="6">
    <source>
        <dbReference type="ARBA" id="ARBA00023157"/>
    </source>
</evidence>
<dbReference type="GO" id="GO:0016853">
    <property type="term" value="F:isomerase activity"/>
    <property type="evidence" value="ECO:0007669"/>
    <property type="project" value="UniProtKB-KW"/>
</dbReference>
<feature type="region of interest" description="Disordered" evidence="8">
    <location>
        <begin position="24"/>
        <end position="47"/>
    </location>
</feature>
<keyword evidence="5" id="KW-0560">Oxidoreductase</keyword>
<dbReference type="SUPFAM" id="SSF52833">
    <property type="entry name" value="Thioredoxin-like"/>
    <property type="match status" value="1"/>
</dbReference>
<keyword evidence="4" id="KW-0249">Electron transport</keyword>
<evidence type="ECO:0000256" key="8">
    <source>
        <dbReference type="SAM" id="MobiDB-lite"/>
    </source>
</evidence>
<organism evidence="10 11">
    <name type="scientific">Natronobacterium haloterrestre</name>
    <name type="common">Halobiforma haloterrestris</name>
    <dbReference type="NCBI Taxonomy" id="148448"/>
    <lineage>
        <taxon>Archaea</taxon>
        <taxon>Methanobacteriati</taxon>
        <taxon>Methanobacteriota</taxon>
        <taxon>Stenosarchaea group</taxon>
        <taxon>Halobacteria</taxon>
        <taxon>Halobacteriales</taxon>
        <taxon>Natrialbaceae</taxon>
        <taxon>Natronobacterium</taxon>
    </lineage>
</organism>
<comment type="similarity">
    <text evidence="2">Belongs to the glutaredoxin family.</text>
</comment>
<dbReference type="OrthoDB" id="15256at2157"/>
<evidence type="ECO:0000256" key="4">
    <source>
        <dbReference type="ARBA" id="ARBA00022982"/>
    </source>
</evidence>
<dbReference type="InterPro" id="IPR036249">
    <property type="entry name" value="Thioredoxin-like_sf"/>
</dbReference>
<comment type="similarity">
    <text evidence="1">Belongs to the thioredoxin family. DsbA subfamily.</text>
</comment>
<keyword evidence="11" id="KW-1185">Reference proteome</keyword>
<evidence type="ECO:0000256" key="3">
    <source>
        <dbReference type="ARBA" id="ARBA00022729"/>
    </source>
</evidence>
<evidence type="ECO:0000259" key="9">
    <source>
        <dbReference type="PROSITE" id="PS51352"/>
    </source>
</evidence>
<protein>
    <submittedName>
        <fullName evidence="10">Protein-disulfide isomerase</fullName>
    </submittedName>
</protein>
<sequence length="208" mass="22709">MDNTRRSFLATTTALAAGVTAGCLGSDGDGDDDDTVPEPPVAGDPDADVTVTVYDDFACPHCRTFKLEIYPQLVETYIEPGRIRFEQRDFPIPVDDTWSWAVASAAREAYESEGDEAFWSFSSAIFERQMSYSYDTIEGVAEEQGLDAAAVREAAEDVTHRSTLEADKSYGRENGVRGTPAIFVDGEQVELQALSFERVSAPIDAALE</sequence>
<evidence type="ECO:0000313" key="11">
    <source>
        <dbReference type="Proteomes" id="UP000199161"/>
    </source>
</evidence>
<gene>
    <name evidence="10" type="ORF">SAMN05444422_10348</name>
</gene>
<dbReference type="PANTHER" id="PTHR13887">
    <property type="entry name" value="GLUTATHIONE S-TRANSFERASE KAPPA"/>
    <property type="match status" value="1"/>
</dbReference>
<evidence type="ECO:0000256" key="7">
    <source>
        <dbReference type="ARBA" id="ARBA00023284"/>
    </source>
</evidence>
<keyword evidence="7" id="KW-0676">Redox-active center</keyword>
<evidence type="ECO:0000256" key="5">
    <source>
        <dbReference type="ARBA" id="ARBA00023002"/>
    </source>
</evidence>
<dbReference type="GO" id="GO:0016491">
    <property type="term" value="F:oxidoreductase activity"/>
    <property type="evidence" value="ECO:0007669"/>
    <property type="project" value="UniProtKB-KW"/>
</dbReference>
<accession>A0A1I1F370</accession>
<dbReference type="InterPro" id="IPR006311">
    <property type="entry name" value="TAT_signal"/>
</dbReference>
<reference evidence="11" key="1">
    <citation type="submission" date="2016-10" db="EMBL/GenBank/DDBJ databases">
        <authorList>
            <person name="Varghese N."/>
            <person name="Submissions S."/>
        </authorList>
    </citation>
    <scope>NUCLEOTIDE SEQUENCE [LARGE SCALE GENOMIC DNA]</scope>
    <source>
        <strain evidence="11">DSM 13078</strain>
    </source>
</reference>
<keyword evidence="4" id="KW-0813">Transport</keyword>
<evidence type="ECO:0000256" key="1">
    <source>
        <dbReference type="ARBA" id="ARBA00005791"/>
    </source>
</evidence>
<dbReference type="PROSITE" id="PS51318">
    <property type="entry name" value="TAT"/>
    <property type="match status" value="1"/>
</dbReference>
<name>A0A1I1F370_NATHA</name>
<dbReference type="EMBL" id="FOKW01000003">
    <property type="protein sequence ID" value="SFB92188.1"/>
    <property type="molecule type" value="Genomic_DNA"/>
</dbReference>
<dbReference type="GeneID" id="30922856"/>
<dbReference type="PROSITE" id="PS51257">
    <property type="entry name" value="PROKAR_LIPOPROTEIN"/>
    <property type="match status" value="1"/>
</dbReference>
<dbReference type="InterPro" id="IPR013766">
    <property type="entry name" value="Thioredoxin_domain"/>
</dbReference>
<keyword evidence="6" id="KW-1015">Disulfide bond</keyword>
<dbReference type="PROSITE" id="PS51352">
    <property type="entry name" value="THIOREDOXIN_2"/>
    <property type="match status" value="1"/>
</dbReference>
<evidence type="ECO:0000313" key="10">
    <source>
        <dbReference type="EMBL" id="SFB92188.1"/>
    </source>
</evidence>
<dbReference type="AlphaFoldDB" id="A0A1I1F370"/>